<dbReference type="GO" id="GO:0003677">
    <property type="term" value="F:DNA binding"/>
    <property type="evidence" value="ECO:0007669"/>
    <property type="project" value="InterPro"/>
</dbReference>
<dbReference type="SMART" id="SM00518">
    <property type="entry name" value="AP2Ec"/>
    <property type="match status" value="1"/>
</dbReference>
<keyword evidence="6" id="KW-0378">Hydrolase</keyword>
<dbReference type="Proteomes" id="UP000008063">
    <property type="component" value="Unassembled WGS sequence"/>
</dbReference>
<accession>F8Q891</accession>
<proteinExistence type="inferred from homology"/>
<dbReference type="GO" id="GO:0005634">
    <property type="term" value="C:nucleus"/>
    <property type="evidence" value="ECO:0007669"/>
    <property type="project" value="TreeGrafter"/>
</dbReference>
<dbReference type="FunFam" id="3.20.20.150:FF:000001">
    <property type="entry name" value="Probable endonuclease 4"/>
    <property type="match status" value="1"/>
</dbReference>
<dbReference type="AlphaFoldDB" id="F8Q891"/>
<feature type="compositionally biased region" description="Polar residues" evidence="9">
    <location>
        <begin position="1"/>
        <end position="25"/>
    </location>
</feature>
<dbReference type="GO" id="GO:0008081">
    <property type="term" value="F:phosphoric diester hydrolase activity"/>
    <property type="evidence" value="ECO:0007669"/>
    <property type="project" value="TreeGrafter"/>
</dbReference>
<keyword evidence="7" id="KW-0862">Zinc</keyword>
<keyword evidence="12" id="KW-1185">Reference proteome</keyword>
<evidence type="ECO:0000256" key="2">
    <source>
        <dbReference type="ARBA" id="ARBA00005340"/>
    </source>
</evidence>
<dbReference type="OMA" id="HPGSHLR"/>
<dbReference type="PANTHER" id="PTHR21445:SF0">
    <property type="entry name" value="APURINIC-APYRIMIDINIC ENDONUCLEASE"/>
    <property type="match status" value="1"/>
</dbReference>
<dbReference type="PROSITE" id="PS00731">
    <property type="entry name" value="AP_NUCLEASE_F2_3"/>
    <property type="match status" value="1"/>
</dbReference>
<keyword evidence="4" id="KW-0479">Metal-binding</keyword>
<dbReference type="EMBL" id="GL945485">
    <property type="protein sequence ID" value="EGN95779.1"/>
    <property type="molecule type" value="Genomic_DNA"/>
</dbReference>
<evidence type="ECO:0000313" key="12">
    <source>
        <dbReference type="Proteomes" id="UP000008063"/>
    </source>
</evidence>
<feature type="compositionally biased region" description="Acidic residues" evidence="9">
    <location>
        <begin position="409"/>
        <end position="418"/>
    </location>
</feature>
<dbReference type="NCBIfam" id="NF002199">
    <property type="entry name" value="PRK01060.1-4"/>
    <property type="match status" value="1"/>
</dbReference>
<evidence type="ECO:0000256" key="8">
    <source>
        <dbReference type="ARBA" id="ARBA00023204"/>
    </source>
</evidence>
<dbReference type="Gene3D" id="3.20.20.150">
    <property type="entry name" value="Divalent-metal-dependent TIM barrel enzymes"/>
    <property type="match status" value="1"/>
</dbReference>
<evidence type="ECO:0000256" key="1">
    <source>
        <dbReference type="ARBA" id="ARBA00001947"/>
    </source>
</evidence>
<dbReference type="FunCoup" id="F8Q891">
    <property type="interactions" value="372"/>
</dbReference>
<evidence type="ECO:0000256" key="7">
    <source>
        <dbReference type="ARBA" id="ARBA00022833"/>
    </source>
</evidence>
<dbReference type="PROSITE" id="PS51432">
    <property type="entry name" value="AP_NUCLEASE_F2_4"/>
    <property type="match status" value="1"/>
</dbReference>
<dbReference type="PANTHER" id="PTHR21445">
    <property type="entry name" value="ENDONUCLEASE IV ENDODEOXYRIBONUCLEASE IV"/>
    <property type="match status" value="1"/>
</dbReference>
<feature type="region of interest" description="Disordered" evidence="9">
    <location>
        <begin position="382"/>
        <end position="418"/>
    </location>
</feature>
<dbReference type="InParanoid" id="F8Q891"/>
<dbReference type="HAMAP" id="MF_00152">
    <property type="entry name" value="Nfo"/>
    <property type="match status" value="1"/>
</dbReference>
<dbReference type="InterPro" id="IPR018246">
    <property type="entry name" value="AP_endonuc_F2_Zn_BS"/>
</dbReference>
<evidence type="ECO:0000256" key="6">
    <source>
        <dbReference type="ARBA" id="ARBA00022801"/>
    </source>
</evidence>
<dbReference type="OrthoDB" id="7663182at2759"/>
<dbReference type="STRING" id="936435.F8Q891"/>
<gene>
    <name evidence="11" type="ORF">SERLA73DRAFT_162523</name>
</gene>
<evidence type="ECO:0000313" key="11">
    <source>
        <dbReference type="EMBL" id="EGN95779.1"/>
    </source>
</evidence>
<dbReference type="GO" id="GO:0005739">
    <property type="term" value="C:mitochondrion"/>
    <property type="evidence" value="ECO:0007669"/>
    <property type="project" value="TreeGrafter"/>
</dbReference>
<dbReference type="HOGENOM" id="CLU_025885_2_2_1"/>
<dbReference type="CDD" id="cd00019">
    <property type="entry name" value="AP2Ec"/>
    <property type="match status" value="1"/>
</dbReference>
<dbReference type="GO" id="GO:0008270">
    <property type="term" value="F:zinc ion binding"/>
    <property type="evidence" value="ECO:0007669"/>
    <property type="project" value="InterPro"/>
</dbReference>
<evidence type="ECO:0000256" key="3">
    <source>
        <dbReference type="ARBA" id="ARBA00021759"/>
    </source>
</evidence>
<dbReference type="InterPro" id="IPR036237">
    <property type="entry name" value="Xyl_isomerase-like_sf"/>
</dbReference>
<dbReference type="InterPro" id="IPR001719">
    <property type="entry name" value="AP_endonuc_2"/>
</dbReference>
<name>F8Q891_SERL3</name>
<evidence type="ECO:0000256" key="9">
    <source>
        <dbReference type="SAM" id="MobiDB-lite"/>
    </source>
</evidence>
<evidence type="ECO:0000256" key="5">
    <source>
        <dbReference type="ARBA" id="ARBA00022763"/>
    </source>
</evidence>
<dbReference type="eggNOG" id="KOG3997">
    <property type="taxonomic scope" value="Eukaryota"/>
</dbReference>
<feature type="region of interest" description="Disordered" evidence="9">
    <location>
        <begin position="1"/>
        <end position="63"/>
    </location>
</feature>
<sequence>MVQTRKSSRVATGSTDNVKETQIPSKSRKRSTLDEGSTGQDKSSRTKRRKKDELETPSYSDRVSSPWKIGAHVSAAGGIEKAVHNAAVIGANAFALFVKSQRKWTSPPLSPDSIEKFKSQMNTLGYSSSHVLPHGSYLINLGNPDEEKREKSYQCFLDDLQRCELLGLELYNFHPGSTVGQATKEESISLIAASLNRAHKATSSVVTVIENMAGAGNIIGSLFEDLAGIIRQVEDKSRVGVCLDTCHMFAAVSGFSRVSNVQLTDFCRAMIYRLKKAGISDFDTHIGLSYLRGLHMNDSKTPLASKKDRHENIGMGHLGLRAFHHIVTDPRLQNIPLVLETPSFETTEIWTKEIEVLNRLSDLHGQDESALLEGLSDEIKKVVQSKSNSKPPKKSGGGARKKRHNAKDSEEEDELDEA</sequence>
<reference evidence="12" key="1">
    <citation type="journal article" date="2011" name="Science">
        <title>The plant cell wall-decomposing machinery underlies the functional diversity of forest fungi.</title>
        <authorList>
            <person name="Eastwood D.C."/>
            <person name="Floudas D."/>
            <person name="Binder M."/>
            <person name="Majcherczyk A."/>
            <person name="Schneider P."/>
            <person name="Aerts A."/>
            <person name="Asiegbu F.O."/>
            <person name="Baker S.E."/>
            <person name="Barry K."/>
            <person name="Bendiksby M."/>
            <person name="Blumentritt M."/>
            <person name="Coutinho P.M."/>
            <person name="Cullen D."/>
            <person name="de Vries R.P."/>
            <person name="Gathman A."/>
            <person name="Goodell B."/>
            <person name="Henrissat B."/>
            <person name="Ihrmark K."/>
            <person name="Kauserud H."/>
            <person name="Kohler A."/>
            <person name="LaButti K."/>
            <person name="Lapidus A."/>
            <person name="Lavin J.L."/>
            <person name="Lee Y.-H."/>
            <person name="Lindquist E."/>
            <person name="Lilly W."/>
            <person name="Lucas S."/>
            <person name="Morin E."/>
            <person name="Murat C."/>
            <person name="Oguiza J.A."/>
            <person name="Park J."/>
            <person name="Pisabarro A.G."/>
            <person name="Riley R."/>
            <person name="Rosling A."/>
            <person name="Salamov A."/>
            <person name="Schmidt O."/>
            <person name="Schmutz J."/>
            <person name="Skrede I."/>
            <person name="Stenlid J."/>
            <person name="Wiebenga A."/>
            <person name="Xie X."/>
            <person name="Kuees U."/>
            <person name="Hibbett D.S."/>
            <person name="Hoffmeister D."/>
            <person name="Hoegberg N."/>
            <person name="Martin F."/>
            <person name="Grigoriev I.V."/>
            <person name="Watkinson S.C."/>
        </authorList>
    </citation>
    <scope>NUCLEOTIDE SEQUENCE [LARGE SCALE GENOMIC DNA]</scope>
    <source>
        <strain evidence="12">strain S7.3</strain>
    </source>
</reference>
<dbReference type="GO" id="GO:0003906">
    <property type="term" value="F:DNA-(apurinic or apyrimidinic site) endonuclease activity"/>
    <property type="evidence" value="ECO:0007669"/>
    <property type="project" value="TreeGrafter"/>
</dbReference>
<protein>
    <recommendedName>
        <fullName evidence="3">Apurinic-apyrimidinic endonuclease 1</fullName>
    </recommendedName>
</protein>
<dbReference type="SUPFAM" id="SSF51658">
    <property type="entry name" value="Xylose isomerase-like"/>
    <property type="match status" value="1"/>
</dbReference>
<evidence type="ECO:0000256" key="4">
    <source>
        <dbReference type="ARBA" id="ARBA00022723"/>
    </source>
</evidence>
<dbReference type="PROSITE" id="PS00729">
    <property type="entry name" value="AP_NUCLEASE_F2_1"/>
    <property type="match status" value="1"/>
</dbReference>
<keyword evidence="5" id="KW-0227">DNA damage</keyword>
<dbReference type="GO" id="GO:0006284">
    <property type="term" value="P:base-excision repair"/>
    <property type="evidence" value="ECO:0007669"/>
    <property type="project" value="TreeGrafter"/>
</dbReference>
<evidence type="ECO:0000259" key="10">
    <source>
        <dbReference type="Pfam" id="PF01261"/>
    </source>
</evidence>
<dbReference type="Pfam" id="PF01261">
    <property type="entry name" value="AP_endonuc_2"/>
    <property type="match status" value="1"/>
</dbReference>
<comment type="cofactor">
    <cofactor evidence="1">
        <name>Zn(2+)</name>
        <dbReference type="ChEBI" id="CHEBI:29105"/>
    </cofactor>
</comment>
<comment type="similarity">
    <text evidence="2">Belongs to the AP endonuclease 2 family.</text>
</comment>
<dbReference type="PROSITE" id="PS00730">
    <property type="entry name" value="AP_NUCLEASE_F2_2"/>
    <property type="match status" value="1"/>
</dbReference>
<dbReference type="InterPro" id="IPR013022">
    <property type="entry name" value="Xyl_isomerase-like_TIM-brl"/>
</dbReference>
<keyword evidence="8" id="KW-0234">DNA repair</keyword>
<organism evidence="12">
    <name type="scientific">Serpula lacrymans var. lacrymans (strain S7.3)</name>
    <name type="common">Dry rot fungus</name>
    <dbReference type="NCBI Taxonomy" id="936435"/>
    <lineage>
        <taxon>Eukaryota</taxon>
        <taxon>Fungi</taxon>
        <taxon>Dikarya</taxon>
        <taxon>Basidiomycota</taxon>
        <taxon>Agaricomycotina</taxon>
        <taxon>Agaricomycetes</taxon>
        <taxon>Agaricomycetidae</taxon>
        <taxon>Boletales</taxon>
        <taxon>Coniophorineae</taxon>
        <taxon>Serpulaceae</taxon>
        <taxon>Serpula</taxon>
    </lineage>
</organism>
<dbReference type="NCBIfam" id="TIGR00587">
    <property type="entry name" value="nfo"/>
    <property type="match status" value="1"/>
</dbReference>
<feature type="domain" description="Xylose isomerase-like TIM barrel" evidence="10">
    <location>
        <begin position="84"/>
        <end position="359"/>
    </location>
</feature>